<evidence type="ECO:0000313" key="4">
    <source>
        <dbReference type="Proteomes" id="UP000887561"/>
    </source>
</evidence>
<accession>A0A915MS53</accession>
<evidence type="ECO:0000256" key="1">
    <source>
        <dbReference type="ARBA" id="ARBA00022737"/>
    </source>
</evidence>
<dbReference type="PROSITE" id="PS00019">
    <property type="entry name" value="ACTININ_1"/>
    <property type="match status" value="1"/>
</dbReference>
<feature type="domain" description="Calponin-homology (CH)" evidence="3">
    <location>
        <begin position="22"/>
        <end position="160"/>
    </location>
</feature>
<keyword evidence="2" id="KW-0009">Actin-binding</keyword>
<dbReference type="PROSITE" id="PS50021">
    <property type="entry name" value="CH"/>
    <property type="match status" value="2"/>
</dbReference>
<dbReference type="Proteomes" id="UP000887561">
    <property type="component" value="Unplaced"/>
</dbReference>
<dbReference type="Gene3D" id="1.10.418.10">
    <property type="entry name" value="Calponin-like domain"/>
    <property type="match status" value="2"/>
</dbReference>
<dbReference type="InterPro" id="IPR044801">
    <property type="entry name" value="Filamin"/>
</dbReference>
<evidence type="ECO:0000259" key="3">
    <source>
        <dbReference type="PROSITE" id="PS50021"/>
    </source>
</evidence>
<organism evidence="4 5">
    <name type="scientific">Meloidogyne javanica</name>
    <name type="common">Root-knot nematode worm</name>
    <dbReference type="NCBI Taxonomy" id="6303"/>
    <lineage>
        <taxon>Eukaryota</taxon>
        <taxon>Metazoa</taxon>
        <taxon>Ecdysozoa</taxon>
        <taxon>Nematoda</taxon>
        <taxon>Chromadorea</taxon>
        <taxon>Rhabditida</taxon>
        <taxon>Tylenchina</taxon>
        <taxon>Tylenchomorpha</taxon>
        <taxon>Tylenchoidea</taxon>
        <taxon>Meloidogynidae</taxon>
        <taxon>Meloidogyninae</taxon>
        <taxon>Meloidogyne</taxon>
        <taxon>Meloidogyne incognita group</taxon>
    </lineage>
</organism>
<dbReference type="SUPFAM" id="SSF47576">
    <property type="entry name" value="Calponin-homology domain, CH-domain"/>
    <property type="match status" value="1"/>
</dbReference>
<dbReference type="AlphaFoldDB" id="A0A915MS53"/>
<sequence>MLSNHSTQQTEVKLLKDEKWKVIQQNTFTRWVNKQLKHSANSPQLENLVILFGLLCDFLGVQTSFRDQLGGDPKGLYEATDFADGIFLIKLAEVLSGKGLPRFNKKPIMRTQKLDNVSLVLNFFQNQENIKIVNIDSSHIVDHNLKLILGLVWTLILHYSLSHQHFTPADTTTSPTTITNGSDKKETPKQRLLAWIQGKIPGRRVANFTSTWNDGITLGALVDACTNGSLNEWINWESTNALENTQKAMQAAERLLGVEKLLTPEELSNPAVDEKSVMTYLAQFPKAQPLKQSQKSSSLSISGIDRHHIVSSVA</sequence>
<dbReference type="InterPro" id="IPR001715">
    <property type="entry name" value="CH_dom"/>
</dbReference>
<dbReference type="WBParaSite" id="scaffold52534_cov305.g25413">
    <property type="protein sequence ID" value="scaffold52534_cov305.g25413"/>
    <property type="gene ID" value="scaffold52534_cov305.g25413"/>
</dbReference>
<feature type="domain" description="Calponin-homology (CH)" evidence="3">
    <location>
        <begin position="186"/>
        <end position="289"/>
    </location>
</feature>
<dbReference type="GO" id="GO:0030036">
    <property type="term" value="P:actin cytoskeleton organization"/>
    <property type="evidence" value="ECO:0007669"/>
    <property type="project" value="InterPro"/>
</dbReference>
<reference evidence="5" key="1">
    <citation type="submission" date="2022-11" db="UniProtKB">
        <authorList>
            <consortium name="WormBaseParasite"/>
        </authorList>
    </citation>
    <scope>IDENTIFICATION</scope>
</reference>
<dbReference type="Pfam" id="PF00307">
    <property type="entry name" value="CH"/>
    <property type="match status" value="2"/>
</dbReference>
<dbReference type="InterPro" id="IPR036872">
    <property type="entry name" value="CH_dom_sf"/>
</dbReference>
<proteinExistence type="predicted"/>
<keyword evidence="4" id="KW-1185">Reference proteome</keyword>
<dbReference type="InterPro" id="IPR001589">
    <property type="entry name" value="Actinin_actin-bd_CS"/>
</dbReference>
<dbReference type="GO" id="GO:0051015">
    <property type="term" value="F:actin filament binding"/>
    <property type="evidence" value="ECO:0007669"/>
    <property type="project" value="InterPro"/>
</dbReference>
<keyword evidence="1" id="KW-0677">Repeat</keyword>
<dbReference type="SMART" id="SM00033">
    <property type="entry name" value="CH"/>
    <property type="match status" value="2"/>
</dbReference>
<protein>
    <submittedName>
        <fullName evidence="5">Calponin-homology (CH) domain-containing protein</fullName>
    </submittedName>
</protein>
<name>A0A915MS53_MELJA</name>
<dbReference type="PANTHER" id="PTHR38537">
    <property type="entry name" value="JITTERBUG, ISOFORM N"/>
    <property type="match status" value="1"/>
</dbReference>
<evidence type="ECO:0000256" key="2">
    <source>
        <dbReference type="ARBA" id="ARBA00023203"/>
    </source>
</evidence>
<evidence type="ECO:0000313" key="5">
    <source>
        <dbReference type="WBParaSite" id="scaffold52534_cov305.g25413"/>
    </source>
</evidence>
<dbReference type="PANTHER" id="PTHR38537:SF8">
    <property type="entry name" value="FILAMIN-A"/>
    <property type="match status" value="1"/>
</dbReference>